<dbReference type="Gene3D" id="3.40.50.300">
    <property type="entry name" value="P-loop containing nucleotide triphosphate hydrolases"/>
    <property type="match status" value="1"/>
</dbReference>
<dbReference type="eggNOG" id="COG0563">
    <property type="taxonomic scope" value="Bacteria"/>
</dbReference>
<reference evidence="1 2" key="2">
    <citation type="submission" date="2013-11" db="EMBL/GenBank/DDBJ databases">
        <title>Whole genome shotgun sequence of Vibrio halioticoli NBRC 102217.</title>
        <authorList>
            <person name="Isaki S."/>
            <person name="Kimura A."/>
            <person name="Ohji S."/>
            <person name="Hosoyama A."/>
            <person name="Fujita N."/>
            <person name="Hashimoto M."/>
            <person name="Hosoyama Y."/>
            <person name="Yamazoe A."/>
        </authorList>
    </citation>
    <scope>NUCLEOTIDE SEQUENCE [LARGE SCALE GENOMIC DNA]</scope>
    <source>
        <strain evidence="1 2">NBRC 102217</strain>
    </source>
</reference>
<organism evidence="1 2">
    <name type="scientific">Vibrio halioticoli NBRC 102217</name>
    <dbReference type="NCBI Taxonomy" id="1219072"/>
    <lineage>
        <taxon>Bacteria</taxon>
        <taxon>Pseudomonadati</taxon>
        <taxon>Pseudomonadota</taxon>
        <taxon>Gammaproteobacteria</taxon>
        <taxon>Vibrionales</taxon>
        <taxon>Vibrionaceae</taxon>
        <taxon>Vibrio</taxon>
    </lineage>
</organism>
<sequence>MKIRVIGGPGSGKTYLSSKISKQIRLPYFSLDDVFWDDSDGFKRRDKETRAQLLDQRLSQQRWVIEGVYYEDWVEHSFVQADLIVVLSTPLYLQLFRILHRFAKRKLRFEPTYRRETVLDLYRLLTWCIDYHSQQRRDRENLLQAHKNKTVMVRNYDEFIRLIEQRHLSAHCPSFHLLDEADH</sequence>
<keyword evidence="2" id="KW-1185">Reference proteome</keyword>
<evidence type="ECO:0000313" key="1">
    <source>
        <dbReference type="EMBL" id="GAD90016.1"/>
    </source>
</evidence>
<dbReference type="InterPro" id="IPR027417">
    <property type="entry name" value="P-loop_NTPase"/>
</dbReference>
<dbReference type="AlphaFoldDB" id="V5FJU4"/>
<dbReference type="RefSeq" id="WP_023404370.1">
    <property type="nucleotide sequence ID" value="NZ_BAUJ01000031.1"/>
</dbReference>
<name>V5FJU4_9VIBR</name>
<dbReference type="SUPFAM" id="SSF52540">
    <property type="entry name" value="P-loop containing nucleoside triphosphate hydrolases"/>
    <property type="match status" value="1"/>
</dbReference>
<evidence type="ECO:0000313" key="2">
    <source>
        <dbReference type="Proteomes" id="UP000017800"/>
    </source>
</evidence>
<comment type="caution">
    <text evidence="1">The sequence shown here is derived from an EMBL/GenBank/DDBJ whole genome shotgun (WGS) entry which is preliminary data.</text>
</comment>
<dbReference type="Proteomes" id="UP000017800">
    <property type="component" value="Unassembled WGS sequence"/>
</dbReference>
<proteinExistence type="predicted"/>
<dbReference type="InterPro" id="IPR052922">
    <property type="entry name" value="Cytidylate_Kinase-2"/>
</dbReference>
<dbReference type="EMBL" id="BAUJ01000031">
    <property type="protein sequence ID" value="GAD90016.1"/>
    <property type="molecule type" value="Genomic_DNA"/>
</dbReference>
<gene>
    <name evidence="1" type="ORF">VHA01S_031_00285</name>
</gene>
<protein>
    <recommendedName>
        <fullName evidence="3">DNA topology modulation protein FlaR</fullName>
    </recommendedName>
</protein>
<dbReference type="PANTHER" id="PTHR37816:SF2">
    <property type="entry name" value="DNA TOPOLOGY MODULATION PROTEIN FLAR-RELATED PROTEIN"/>
    <property type="match status" value="1"/>
</dbReference>
<reference evidence="1 2" key="1">
    <citation type="submission" date="2013-10" db="EMBL/GenBank/DDBJ databases">
        <authorList>
            <person name="Ichikawa N."/>
            <person name="Kimura A."/>
            <person name="Ohji S."/>
            <person name="Hosoyama A."/>
            <person name="Fujita N."/>
        </authorList>
    </citation>
    <scope>NUCLEOTIDE SEQUENCE [LARGE SCALE GENOMIC DNA]</scope>
    <source>
        <strain evidence="1 2">NBRC 102217</strain>
    </source>
</reference>
<evidence type="ECO:0008006" key="3">
    <source>
        <dbReference type="Google" id="ProtNLM"/>
    </source>
</evidence>
<accession>V5FJU4</accession>
<dbReference type="OrthoDB" id="5296079at2"/>
<dbReference type="PANTHER" id="PTHR37816">
    <property type="entry name" value="YALI0E33011P"/>
    <property type="match status" value="1"/>
</dbReference>